<dbReference type="Pfam" id="PF00046">
    <property type="entry name" value="Homeodomain"/>
    <property type="match status" value="1"/>
</dbReference>
<feature type="compositionally biased region" description="Basic residues" evidence="6">
    <location>
        <begin position="107"/>
        <end position="118"/>
    </location>
</feature>
<dbReference type="AlphaFoldDB" id="A0AA47MZZ9"/>
<feature type="compositionally biased region" description="Low complexity" evidence="6">
    <location>
        <begin position="442"/>
        <end position="452"/>
    </location>
</feature>
<dbReference type="InterPro" id="IPR017970">
    <property type="entry name" value="Homeobox_CS"/>
</dbReference>
<dbReference type="GO" id="GO:0000978">
    <property type="term" value="F:RNA polymerase II cis-regulatory region sequence-specific DNA binding"/>
    <property type="evidence" value="ECO:0007669"/>
    <property type="project" value="TreeGrafter"/>
</dbReference>
<comment type="subcellular location">
    <subcellularLocation>
        <location evidence="4 5">Nucleus</location>
    </subcellularLocation>
</comment>
<comment type="caution">
    <text evidence="8">The sequence shown here is derived from an EMBL/GenBank/DDBJ whole genome shotgun (WGS) entry which is preliminary data.</text>
</comment>
<dbReference type="GO" id="GO:0000981">
    <property type="term" value="F:DNA-binding transcription factor activity, RNA polymerase II-specific"/>
    <property type="evidence" value="ECO:0007669"/>
    <property type="project" value="InterPro"/>
</dbReference>
<dbReference type="PROSITE" id="PS50071">
    <property type="entry name" value="HOMEOBOX_2"/>
    <property type="match status" value="1"/>
</dbReference>
<feature type="region of interest" description="Disordered" evidence="6">
    <location>
        <begin position="133"/>
        <end position="188"/>
    </location>
</feature>
<dbReference type="PANTHER" id="PTHR24327:SF88">
    <property type="entry name" value="NANOG"/>
    <property type="match status" value="1"/>
</dbReference>
<evidence type="ECO:0000313" key="8">
    <source>
        <dbReference type="EMBL" id="KAK0149757.1"/>
    </source>
</evidence>
<evidence type="ECO:0000256" key="2">
    <source>
        <dbReference type="ARBA" id="ARBA00023155"/>
    </source>
</evidence>
<evidence type="ECO:0000259" key="7">
    <source>
        <dbReference type="PROSITE" id="PS50071"/>
    </source>
</evidence>
<feature type="compositionally biased region" description="Polar residues" evidence="6">
    <location>
        <begin position="421"/>
        <end position="435"/>
    </location>
</feature>
<sequence length="469" mass="50196">MAEWKTQLSYNYNPPYHHHHHHHAYAYGLTYQAGSEPTAHGSPPGWVEHGLAELGSYTASTTTTSTTTGVGQAYYAAAAATNASTAASRPGEDSPPGSPEQSVLNHHGYHHGYHHHGLQSRLYLPGQHAGNYDPLAANNNNDDDGGVGGGGGGRTRSGTPTSDSEAHTSPDSWSSASSREEGIPQADPASWIKREFDDDAETASPDASPDGVSSILEESQTLMGMASEDADAACPPAPVSKPTPAPKTPRTTDGRGRLRTAFSEGQMTALVQRFNAQRYLNPAEMKNLAAQLGMTYKQVKTWFQNRRMKLRRHQKDTSWVSENAKSASAANPNHATYSNMAPRLQQYQGDVRTHVQEPYSQQHMMEAGGVYKNTPHQNLAYYLAAMGTAGYHGSWSTGGLHTASLPSRPQGPGWPMAPAANPQQPYDYSSPSAYSVTGPLPASSADSSANSDSRADSPLRMALVQNAGQ</sequence>
<dbReference type="SMART" id="SM00389">
    <property type="entry name" value="HOX"/>
    <property type="match status" value="1"/>
</dbReference>
<feature type="compositionally biased region" description="Polar residues" evidence="6">
    <location>
        <begin position="156"/>
        <end position="177"/>
    </location>
</feature>
<dbReference type="Proteomes" id="UP001174136">
    <property type="component" value="Unassembled WGS sequence"/>
</dbReference>
<gene>
    <name evidence="8" type="primary">NANOG</name>
    <name evidence="8" type="ORF">N1851_009484</name>
</gene>
<feature type="region of interest" description="Disordered" evidence="6">
    <location>
        <begin position="402"/>
        <end position="469"/>
    </location>
</feature>
<feature type="compositionally biased region" description="Polar residues" evidence="6">
    <location>
        <begin position="317"/>
        <end position="335"/>
    </location>
</feature>
<accession>A0AA47MZZ9</accession>
<feature type="compositionally biased region" description="Pro residues" evidence="6">
    <location>
        <begin position="235"/>
        <end position="247"/>
    </location>
</feature>
<feature type="region of interest" description="Disordered" evidence="6">
    <location>
        <begin position="227"/>
        <end position="256"/>
    </location>
</feature>
<protein>
    <submittedName>
        <fullName evidence="8">Homeobox protein NANOG</fullName>
    </submittedName>
</protein>
<evidence type="ECO:0000313" key="9">
    <source>
        <dbReference type="Proteomes" id="UP001174136"/>
    </source>
</evidence>
<keyword evidence="2 4" id="KW-0371">Homeobox</keyword>
<feature type="region of interest" description="Disordered" evidence="6">
    <location>
        <begin position="85"/>
        <end position="118"/>
    </location>
</feature>
<dbReference type="InterPro" id="IPR050460">
    <property type="entry name" value="Distal-less_Homeobox_TF"/>
</dbReference>
<organism evidence="8 9">
    <name type="scientific">Merluccius polli</name>
    <name type="common">Benguela hake</name>
    <name type="synonym">Merluccius cadenati</name>
    <dbReference type="NCBI Taxonomy" id="89951"/>
    <lineage>
        <taxon>Eukaryota</taxon>
        <taxon>Metazoa</taxon>
        <taxon>Chordata</taxon>
        <taxon>Craniata</taxon>
        <taxon>Vertebrata</taxon>
        <taxon>Euteleostomi</taxon>
        <taxon>Actinopterygii</taxon>
        <taxon>Neopterygii</taxon>
        <taxon>Teleostei</taxon>
        <taxon>Neoteleostei</taxon>
        <taxon>Acanthomorphata</taxon>
        <taxon>Zeiogadaria</taxon>
        <taxon>Gadariae</taxon>
        <taxon>Gadiformes</taxon>
        <taxon>Gadoidei</taxon>
        <taxon>Merlucciidae</taxon>
        <taxon>Merluccius</taxon>
    </lineage>
</organism>
<dbReference type="PANTHER" id="PTHR24327">
    <property type="entry name" value="HOMEOBOX PROTEIN"/>
    <property type="match status" value="1"/>
</dbReference>
<keyword evidence="3 4" id="KW-0539">Nucleus</keyword>
<dbReference type="EMBL" id="JAOPHQ010001719">
    <property type="protein sequence ID" value="KAK0149757.1"/>
    <property type="molecule type" value="Genomic_DNA"/>
</dbReference>
<name>A0AA47MZZ9_MERPO</name>
<proteinExistence type="predicted"/>
<dbReference type="SUPFAM" id="SSF46689">
    <property type="entry name" value="Homeodomain-like"/>
    <property type="match status" value="1"/>
</dbReference>
<reference evidence="8" key="1">
    <citation type="journal article" date="2023" name="Front. Mar. Sci.">
        <title>A new Merluccius polli reference genome to investigate the effects of global change in West African waters.</title>
        <authorList>
            <person name="Mateo J.L."/>
            <person name="Blanco-Fernandez C."/>
            <person name="Garcia-Vazquez E."/>
            <person name="Machado-Schiaffino G."/>
        </authorList>
    </citation>
    <scope>NUCLEOTIDE SEQUENCE</scope>
    <source>
        <strain evidence="8">C29</strain>
        <tissue evidence="8">Fin</tissue>
    </source>
</reference>
<dbReference type="CDD" id="cd00086">
    <property type="entry name" value="homeodomain"/>
    <property type="match status" value="1"/>
</dbReference>
<feature type="domain" description="Homeobox" evidence="7">
    <location>
        <begin position="253"/>
        <end position="313"/>
    </location>
</feature>
<feature type="DNA-binding region" description="Homeobox" evidence="4">
    <location>
        <begin position="255"/>
        <end position="314"/>
    </location>
</feature>
<evidence type="ECO:0000256" key="5">
    <source>
        <dbReference type="RuleBase" id="RU000682"/>
    </source>
</evidence>
<feature type="region of interest" description="Disordered" evidence="6">
    <location>
        <begin position="314"/>
        <end position="335"/>
    </location>
</feature>
<dbReference type="InterPro" id="IPR009057">
    <property type="entry name" value="Homeodomain-like_sf"/>
</dbReference>
<dbReference type="GO" id="GO:0005634">
    <property type="term" value="C:nucleus"/>
    <property type="evidence" value="ECO:0007669"/>
    <property type="project" value="UniProtKB-SubCell"/>
</dbReference>
<evidence type="ECO:0000256" key="4">
    <source>
        <dbReference type="PROSITE-ProRule" id="PRU00108"/>
    </source>
</evidence>
<feature type="compositionally biased region" description="Gly residues" evidence="6">
    <location>
        <begin position="146"/>
        <end position="155"/>
    </location>
</feature>
<keyword evidence="1 4" id="KW-0238">DNA-binding</keyword>
<evidence type="ECO:0000256" key="6">
    <source>
        <dbReference type="SAM" id="MobiDB-lite"/>
    </source>
</evidence>
<dbReference type="Gene3D" id="1.10.10.60">
    <property type="entry name" value="Homeodomain-like"/>
    <property type="match status" value="1"/>
</dbReference>
<evidence type="ECO:0000256" key="1">
    <source>
        <dbReference type="ARBA" id="ARBA00023125"/>
    </source>
</evidence>
<dbReference type="PROSITE" id="PS00027">
    <property type="entry name" value="HOMEOBOX_1"/>
    <property type="match status" value="1"/>
</dbReference>
<evidence type="ECO:0000256" key="3">
    <source>
        <dbReference type="ARBA" id="ARBA00023242"/>
    </source>
</evidence>
<keyword evidence="9" id="KW-1185">Reference proteome</keyword>
<dbReference type="InterPro" id="IPR001356">
    <property type="entry name" value="HD"/>
</dbReference>